<keyword evidence="9" id="KW-1185">Reference proteome</keyword>
<evidence type="ECO:0000256" key="4">
    <source>
        <dbReference type="ARBA" id="ARBA00022801"/>
    </source>
</evidence>
<comment type="similarity">
    <text evidence="2">Belongs to the metallo-dependent hydrolases superfamily. Adenosine and AMP deaminases family.</text>
</comment>
<comment type="cofactor">
    <cofactor evidence="1">
        <name>Zn(2+)</name>
        <dbReference type="ChEBI" id="CHEBI:29105"/>
    </cofactor>
</comment>
<evidence type="ECO:0000256" key="2">
    <source>
        <dbReference type="ARBA" id="ARBA00006676"/>
    </source>
</evidence>
<dbReference type="InterPro" id="IPR032466">
    <property type="entry name" value="Metal_Hydrolase"/>
</dbReference>
<evidence type="ECO:0000256" key="3">
    <source>
        <dbReference type="ARBA" id="ARBA00022723"/>
    </source>
</evidence>
<accession>A0ABU5RBQ2</accession>
<proteinExistence type="inferred from homology"/>
<keyword evidence="4" id="KW-0378">Hydrolase</keyword>
<feature type="region of interest" description="Disordered" evidence="6">
    <location>
        <begin position="235"/>
        <end position="279"/>
    </location>
</feature>
<organism evidence="8 9">
    <name type="scientific">Amycolatopsis heterodermiae</name>
    <dbReference type="NCBI Taxonomy" id="3110235"/>
    <lineage>
        <taxon>Bacteria</taxon>
        <taxon>Bacillati</taxon>
        <taxon>Actinomycetota</taxon>
        <taxon>Actinomycetes</taxon>
        <taxon>Pseudonocardiales</taxon>
        <taxon>Pseudonocardiaceae</taxon>
        <taxon>Amycolatopsis</taxon>
    </lineage>
</organism>
<dbReference type="PANTHER" id="PTHR43114">
    <property type="entry name" value="ADENINE DEAMINASE"/>
    <property type="match status" value="1"/>
</dbReference>
<dbReference type="InterPro" id="IPR001365">
    <property type="entry name" value="A_deaminase_dom"/>
</dbReference>
<dbReference type="InterPro" id="IPR006330">
    <property type="entry name" value="Ado/ade_deaminase"/>
</dbReference>
<evidence type="ECO:0000256" key="1">
    <source>
        <dbReference type="ARBA" id="ARBA00001947"/>
    </source>
</evidence>
<feature type="compositionally biased region" description="Basic residues" evidence="6">
    <location>
        <begin position="255"/>
        <end position="266"/>
    </location>
</feature>
<sequence>MPEILTGPALRAFARAPPKVELHVHLVGSASLPTVLEPARRRPEAGAPTGERELAAFFTFRDFDHFLTVYFAGTSLVAGLATDLAAQNCRYAEVPATPYNRLLGRHARRRPARRARVGPGRAAERGVERAWCFDIPGEKGTQAGAETLVFALRERPEGLVSFGLGGPELGVGRAPFASFFTRAREAGPHSALHDLGAERIGHGTSCAADPALLEHLAVQRIPLEVCPTSNVRTGQVRSVAEHPVQHRRPADVRRDAHRRVRRRGRGTGRPSSVTHGKPS</sequence>
<dbReference type="Proteomes" id="UP001304298">
    <property type="component" value="Unassembled WGS sequence"/>
</dbReference>
<evidence type="ECO:0000259" key="7">
    <source>
        <dbReference type="Pfam" id="PF00962"/>
    </source>
</evidence>
<protein>
    <submittedName>
        <fullName evidence="8">Adenosine deaminase</fullName>
    </submittedName>
</protein>
<dbReference type="PANTHER" id="PTHR43114:SF6">
    <property type="entry name" value="ADENINE DEAMINASE"/>
    <property type="match status" value="1"/>
</dbReference>
<dbReference type="RefSeq" id="WP_323331423.1">
    <property type="nucleotide sequence ID" value="NZ_JAYFSI010000007.1"/>
</dbReference>
<dbReference type="SUPFAM" id="SSF51556">
    <property type="entry name" value="Metallo-dependent hydrolases"/>
    <property type="match status" value="1"/>
</dbReference>
<feature type="compositionally biased region" description="Basic and acidic residues" evidence="6">
    <location>
        <begin position="239"/>
        <end position="254"/>
    </location>
</feature>
<keyword evidence="3" id="KW-0479">Metal-binding</keyword>
<dbReference type="EMBL" id="JAYFSI010000007">
    <property type="protein sequence ID" value="MEA5363682.1"/>
    <property type="molecule type" value="Genomic_DNA"/>
</dbReference>
<feature type="domain" description="Adenosine deaminase" evidence="7">
    <location>
        <begin position="18"/>
        <end position="253"/>
    </location>
</feature>
<comment type="caution">
    <text evidence="8">The sequence shown here is derived from an EMBL/GenBank/DDBJ whole genome shotgun (WGS) entry which is preliminary data.</text>
</comment>
<evidence type="ECO:0000313" key="9">
    <source>
        <dbReference type="Proteomes" id="UP001304298"/>
    </source>
</evidence>
<name>A0ABU5RBQ2_9PSEU</name>
<evidence type="ECO:0000256" key="6">
    <source>
        <dbReference type="SAM" id="MobiDB-lite"/>
    </source>
</evidence>
<dbReference type="Gene3D" id="3.20.20.140">
    <property type="entry name" value="Metal-dependent hydrolases"/>
    <property type="match status" value="1"/>
</dbReference>
<dbReference type="Pfam" id="PF00962">
    <property type="entry name" value="A_deaminase"/>
    <property type="match status" value="1"/>
</dbReference>
<evidence type="ECO:0000256" key="5">
    <source>
        <dbReference type="ARBA" id="ARBA00022833"/>
    </source>
</evidence>
<gene>
    <name evidence="8" type="ORF">VA596_29400</name>
</gene>
<reference evidence="8 9" key="1">
    <citation type="submission" date="2023-12" db="EMBL/GenBank/DDBJ databases">
        <title>Amycolatopsis sp. V23-08.</title>
        <authorList>
            <person name="Somphong A."/>
        </authorList>
    </citation>
    <scope>NUCLEOTIDE SEQUENCE [LARGE SCALE GENOMIC DNA]</scope>
    <source>
        <strain evidence="8 9">V23-08</strain>
    </source>
</reference>
<feature type="compositionally biased region" description="Low complexity" evidence="6">
    <location>
        <begin position="268"/>
        <end position="279"/>
    </location>
</feature>
<keyword evidence="5" id="KW-0862">Zinc</keyword>
<evidence type="ECO:0000313" key="8">
    <source>
        <dbReference type="EMBL" id="MEA5363682.1"/>
    </source>
</evidence>